<comment type="similarity">
    <text evidence="1">Belongs to the SufE family.</text>
</comment>
<dbReference type="Gene3D" id="3.90.1010.10">
    <property type="match status" value="1"/>
</dbReference>
<dbReference type="EMBL" id="FUZP01000001">
    <property type="protein sequence ID" value="SKC50226.1"/>
    <property type="molecule type" value="Genomic_DNA"/>
</dbReference>
<organism evidence="3 4">
    <name type="scientific">Okibacterium fritillariae</name>
    <dbReference type="NCBI Taxonomy" id="123320"/>
    <lineage>
        <taxon>Bacteria</taxon>
        <taxon>Bacillati</taxon>
        <taxon>Actinomycetota</taxon>
        <taxon>Actinomycetes</taxon>
        <taxon>Micrococcales</taxon>
        <taxon>Microbacteriaceae</taxon>
        <taxon>Okibacterium</taxon>
    </lineage>
</organism>
<accession>A0A1T5JFU7</accession>
<evidence type="ECO:0000259" key="2">
    <source>
        <dbReference type="Pfam" id="PF02657"/>
    </source>
</evidence>
<proteinExistence type="inferred from homology"/>
<gene>
    <name evidence="3" type="ORF">SAMN06309945_1499</name>
</gene>
<dbReference type="OrthoDB" id="9806335at2"/>
<sequence>MSDSTLTGQAAEIRDEFLDLDLSSRLELLLEFSNELPALPERLADHPELLERVAECQAPVFIVVEVDDGLVTMFAQAPPEAPTTRGFASILAQTLNGLTVDEALALPDDYPQMLGLSKAVSPLRLNGMSGMLQRAKRQLRARVGR</sequence>
<name>A0A1T5JFU7_9MICO</name>
<dbReference type="PANTHER" id="PTHR43597">
    <property type="entry name" value="SULFUR ACCEPTOR PROTEIN CSDE"/>
    <property type="match status" value="1"/>
</dbReference>
<feature type="domain" description="Fe-S metabolism associated" evidence="2">
    <location>
        <begin position="20"/>
        <end position="137"/>
    </location>
</feature>
<protein>
    <submittedName>
        <fullName evidence="3">Cysteine desulfuration protein SufE</fullName>
    </submittedName>
</protein>
<dbReference type="Pfam" id="PF02657">
    <property type="entry name" value="SufE"/>
    <property type="match status" value="1"/>
</dbReference>
<dbReference type="InterPro" id="IPR003808">
    <property type="entry name" value="Fe-S_metab-assoc_dom"/>
</dbReference>
<dbReference type="STRING" id="123320.SAMN06309945_1499"/>
<keyword evidence="4" id="KW-1185">Reference proteome</keyword>
<dbReference type="SUPFAM" id="SSF82649">
    <property type="entry name" value="SufE/NifU"/>
    <property type="match status" value="1"/>
</dbReference>
<reference evidence="3 4" key="1">
    <citation type="submission" date="2017-02" db="EMBL/GenBank/DDBJ databases">
        <authorList>
            <person name="Peterson S.W."/>
        </authorList>
    </citation>
    <scope>NUCLEOTIDE SEQUENCE [LARGE SCALE GENOMIC DNA]</scope>
    <source>
        <strain evidence="3 4">VKM Ac-2059</strain>
    </source>
</reference>
<dbReference type="AlphaFoldDB" id="A0A1T5JFU7"/>
<evidence type="ECO:0000313" key="4">
    <source>
        <dbReference type="Proteomes" id="UP000190857"/>
    </source>
</evidence>
<dbReference type="PANTHER" id="PTHR43597:SF5">
    <property type="entry name" value="SUFE-LIKE PROTEIN 2, CHLOROPLASTIC"/>
    <property type="match status" value="1"/>
</dbReference>
<dbReference type="Proteomes" id="UP000190857">
    <property type="component" value="Unassembled WGS sequence"/>
</dbReference>
<evidence type="ECO:0000313" key="3">
    <source>
        <dbReference type="EMBL" id="SKC50226.1"/>
    </source>
</evidence>
<dbReference type="RefSeq" id="WP_079727521.1">
    <property type="nucleotide sequence ID" value="NZ_FUZP01000001.1"/>
</dbReference>
<evidence type="ECO:0000256" key="1">
    <source>
        <dbReference type="ARBA" id="ARBA00010282"/>
    </source>
</evidence>